<gene>
    <name evidence="2" type="ORF">NCTC13350_00115</name>
</gene>
<proteinExistence type="predicted"/>
<evidence type="ECO:0000313" key="3">
    <source>
        <dbReference type="Proteomes" id="UP000255000"/>
    </source>
</evidence>
<dbReference type="AlphaFoldDB" id="A0A378ZPQ7"/>
<protein>
    <submittedName>
        <fullName evidence="2">Uncharacterized protein</fullName>
    </submittedName>
</protein>
<dbReference type="EMBL" id="UGSK01000001">
    <property type="protein sequence ID" value="SUA99222.1"/>
    <property type="molecule type" value="Genomic_DNA"/>
</dbReference>
<name>A0A378ZPQ7_9HYPH</name>
<feature type="region of interest" description="Disordered" evidence="1">
    <location>
        <begin position="264"/>
        <end position="285"/>
    </location>
</feature>
<evidence type="ECO:0000256" key="1">
    <source>
        <dbReference type="SAM" id="MobiDB-lite"/>
    </source>
</evidence>
<sequence>MFSLKRSESGLLSRPVCMKHFSFEPPACSAVRIFNCEVGLALAGQVEAGAFQRLQHCLAVRDAPLGSQVLQPVLDLLAPLRPDPGFQLGPCISGAGWIFGVCPAVGLVQNVPQGIHGLAVAGRRNVEASAGTKFHARGQEVKLDAPFVAMAHPQHVHLIPLKPCKGKVFKGLHCAPLLSFVWRVFSGKADHARTVGPLVRASINQQPGALWVSGQDLGQGLAVPGHGAPRLITHQRSACVIGENGCGGEIIHRGIAAAPPIGKELDQHAASPSPPSPAWRASVRESCRSMLSKAERRASASS</sequence>
<accession>A0A378ZPQ7</accession>
<evidence type="ECO:0000313" key="2">
    <source>
        <dbReference type="EMBL" id="SUA99222.1"/>
    </source>
</evidence>
<organism evidence="2 3">
    <name type="scientific">Pannonibacter phragmitetus</name>
    <dbReference type="NCBI Taxonomy" id="121719"/>
    <lineage>
        <taxon>Bacteria</taxon>
        <taxon>Pseudomonadati</taxon>
        <taxon>Pseudomonadota</taxon>
        <taxon>Alphaproteobacteria</taxon>
        <taxon>Hyphomicrobiales</taxon>
        <taxon>Stappiaceae</taxon>
        <taxon>Pannonibacter</taxon>
    </lineage>
</organism>
<reference evidence="2 3" key="1">
    <citation type="submission" date="2018-06" db="EMBL/GenBank/DDBJ databases">
        <authorList>
            <consortium name="Pathogen Informatics"/>
            <person name="Doyle S."/>
        </authorList>
    </citation>
    <scope>NUCLEOTIDE SEQUENCE [LARGE SCALE GENOMIC DNA]</scope>
    <source>
        <strain evidence="2 3">NCTC13350</strain>
    </source>
</reference>
<dbReference type="Proteomes" id="UP000255000">
    <property type="component" value="Unassembled WGS sequence"/>
</dbReference>